<dbReference type="EMBL" id="JAKELL010000016">
    <property type="protein sequence ID" value="KAH8993976.1"/>
    <property type="molecule type" value="Genomic_DNA"/>
</dbReference>
<gene>
    <name evidence="1" type="ORF">EDB92DRAFT_347878</name>
</gene>
<dbReference type="AlphaFoldDB" id="A0AAD4QEQ2"/>
<protein>
    <submittedName>
        <fullName evidence="1">Uncharacterized protein</fullName>
    </submittedName>
</protein>
<evidence type="ECO:0000313" key="2">
    <source>
        <dbReference type="Proteomes" id="UP001201163"/>
    </source>
</evidence>
<keyword evidence="2" id="KW-1185">Reference proteome</keyword>
<accession>A0AAD4QEQ2</accession>
<sequence>MMCYRILVASYTDGLTSLLFDPKGPTLEVTSKIKSDGIIIALKFNEDGNATVVGHIPSGAQTPHLYSQPRILLLSETCAGTADILAREMLIGCVILCLASTRPEPSWLLRCPPRLHTSRSTPSLRCCSSRARVLTRSAKRARTRTTSCPSPDAPNS</sequence>
<organism evidence="1 2">
    <name type="scientific">Lactarius akahatsu</name>
    <dbReference type="NCBI Taxonomy" id="416441"/>
    <lineage>
        <taxon>Eukaryota</taxon>
        <taxon>Fungi</taxon>
        <taxon>Dikarya</taxon>
        <taxon>Basidiomycota</taxon>
        <taxon>Agaricomycotina</taxon>
        <taxon>Agaricomycetes</taxon>
        <taxon>Russulales</taxon>
        <taxon>Russulaceae</taxon>
        <taxon>Lactarius</taxon>
    </lineage>
</organism>
<name>A0AAD4QEQ2_9AGAM</name>
<proteinExistence type="predicted"/>
<evidence type="ECO:0000313" key="1">
    <source>
        <dbReference type="EMBL" id="KAH8993976.1"/>
    </source>
</evidence>
<dbReference type="Proteomes" id="UP001201163">
    <property type="component" value="Unassembled WGS sequence"/>
</dbReference>
<comment type="caution">
    <text evidence="1">The sequence shown here is derived from an EMBL/GenBank/DDBJ whole genome shotgun (WGS) entry which is preliminary data.</text>
</comment>
<reference evidence="1" key="1">
    <citation type="submission" date="2022-01" db="EMBL/GenBank/DDBJ databases">
        <title>Comparative genomics reveals a dynamic genome evolution in the ectomycorrhizal milk-cap (Lactarius) mushrooms.</title>
        <authorList>
            <consortium name="DOE Joint Genome Institute"/>
            <person name="Lebreton A."/>
            <person name="Tang N."/>
            <person name="Kuo A."/>
            <person name="LaButti K."/>
            <person name="Drula E."/>
            <person name="Barry K."/>
            <person name="Clum A."/>
            <person name="Lipzen A."/>
            <person name="Mousain D."/>
            <person name="Ng V."/>
            <person name="Wang R."/>
            <person name="Wang X."/>
            <person name="Dai Y."/>
            <person name="Henrissat B."/>
            <person name="Grigoriev I.V."/>
            <person name="Guerin-Laguette A."/>
            <person name="Yu F."/>
            <person name="Martin F.M."/>
        </authorList>
    </citation>
    <scope>NUCLEOTIDE SEQUENCE</scope>
    <source>
        <strain evidence="1">QP</strain>
    </source>
</reference>